<protein>
    <submittedName>
        <fullName evidence="2">Uncharacterized protein</fullName>
    </submittedName>
</protein>
<evidence type="ECO:0000313" key="2">
    <source>
        <dbReference type="EMBL" id="CAE8635844.1"/>
    </source>
</evidence>
<keyword evidence="3" id="KW-1185">Reference proteome</keyword>
<proteinExistence type="predicted"/>
<feature type="compositionally biased region" description="Low complexity" evidence="1">
    <location>
        <begin position="58"/>
        <end position="76"/>
    </location>
</feature>
<gene>
    <name evidence="2" type="ORF">PGLA1383_LOCUS51417</name>
</gene>
<evidence type="ECO:0000256" key="1">
    <source>
        <dbReference type="SAM" id="MobiDB-lite"/>
    </source>
</evidence>
<feature type="non-terminal residue" evidence="2">
    <location>
        <position position="179"/>
    </location>
</feature>
<sequence length="179" mass="18981">MAARYPQVVPPIRQAPPARPSQQLARVGVKQELGRGVTGGPGATPPGRALPVGPPPSSGKRPADAAAADSSSKRPAGAAPSRLRVYTNSQEDEIGIQTLVGEYAESGANHGRPVYQKVQSIPGHEDVQVYMYYWDTRDGADFCGWWFGDQVGGSQVWSRAAAHGQAPPAAGWRVPWDGD</sequence>
<accession>A0A813HD44</accession>
<dbReference type="EMBL" id="CAJNNV010031356">
    <property type="protein sequence ID" value="CAE8635844.1"/>
    <property type="molecule type" value="Genomic_DNA"/>
</dbReference>
<reference evidence="2" key="1">
    <citation type="submission" date="2021-02" db="EMBL/GenBank/DDBJ databases">
        <authorList>
            <person name="Dougan E. K."/>
            <person name="Rhodes N."/>
            <person name="Thang M."/>
            <person name="Chan C."/>
        </authorList>
    </citation>
    <scope>NUCLEOTIDE SEQUENCE</scope>
</reference>
<name>A0A813HD44_POLGL</name>
<feature type="region of interest" description="Disordered" evidence="1">
    <location>
        <begin position="1"/>
        <end position="85"/>
    </location>
</feature>
<organism evidence="2 3">
    <name type="scientific">Polarella glacialis</name>
    <name type="common">Dinoflagellate</name>
    <dbReference type="NCBI Taxonomy" id="89957"/>
    <lineage>
        <taxon>Eukaryota</taxon>
        <taxon>Sar</taxon>
        <taxon>Alveolata</taxon>
        <taxon>Dinophyceae</taxon>
        <taxon>Suessiales</taxon>
        <taxon>Suessiaceae</taxon>
        <taxon>Polarella</taxon>
    </lineage>
</organism>
<dbReference type="AlphaFoldDB" id="A0A813HD44"/>
<comment type="caution">
    <text evidence="2">The sequence shown here is derived from an EMBL/GenBank/DDBJ whole genome shotgun (WGS) entry which is preliminary data.</text>
</comment>
<dbReference type="Proteomes" id="UP000654075">
    <property type="component" value="Unassembled WGS sequence"/>
</dbReference>
<evidence type="ECO:0000313" key="3">
    <source>
        <dbReference type="Proteomes" id="UP000654075"/>
    </source>
</evidence>